<dbReference type="InterPro" id="IPR017867">
    <property type="entry name" value="Tyr_phospatase_low_mol_wt"/>
</dbReference>
<feature type="active site" description="Nucleophile" evidence="4">
    <location>
        <position position="7"/>
    </location>
</feature>
<dbReference type="InterPro" id="IPR023485">
    <property type="entry name" value="Ptyr_pPase"/>
</dbReference>
<evidence type="ECO:0000259" key="5">
    <source>
        <dbReference type="SMART" id="SM00226"/>
    </source>
</evidence>
<organism evidence="6 7">
    <name type="scientific">Lederbergia citri</name>
    <dbReference type="NCBI Taxonomy" id="2833580"/>
    <lineage>
        <taxon>Bacteria</taxon>
        <taxon>Bacillati</taxon>
        <taxon>Bacillota</taxon>
        <taxon>Bacilli</taxon>
        <taxon>Bacillales</taxon>
        <taxon>Bacillaceae</taxon>
        <taxon>Lederbergia</taxon>
    </lineage>
</organism>
<dbReference type="SMART" id="SM00226">
    <property type="entry name" value="LMWPc"/>
    <property type="match status" value="1"/>
</dbReference>
<dbReference type="InterPro" id="IPR036196">
    <property type="entry name" value="Ptyr_pPase_sf"/>
</dbReference>
<dbReference type="SUPFAM" id="SSF52788">
    <property type="entry name" value="Phosphotyrosine protein phosphatases I"/>
    <property type="match status" value="1"/>
</dbReference>
<protein>
    <submittedName>
        <fullName evidence="6">Low molecular weight protein arginine phosphatase</fullName>
    </submittedName>
</protein>
<evidence type="ECO:0000313" key="6">
    <source>
        <dbReference type="EMBL" id="MBS4195858.1"/>
    </source>
</evidence>
<keyword evidence="2" id="KW-0378">Hydrolase</keyword>
<evidence type="ECO:0000256" key="4">
    <source>
        <dbReference type="PIRSR" id="PIRSR617867-1"/>
    </source>
</evidence>
<dbReference type="Gene3D" id="3.40.50.2300">
    <property type="match status" value="1"/>
</dbReference>
<gene>
    <name evidence="6" type="ORF">KHA97_12390</name>
</gene>
<dbReference type="PANTHER" id="PTHR11717:SF31">
    <property type="entry name" value="LOW MOLECULAR WEIGHT PROTEIN-TYROSINE-PHOSPHATASE ETP-RELATED"/>
    <property type="match status" value="1"/>
</dbReference>
<evidence type="ECO:0000256" key="2">
    <source>
        <dbReference type="ARBA" id="ARBA00022801"/>
    </source>
</evidence>
<feature type="domain" description="Phosphotyrosine protein phosphatase I" evidence="5">
    <location>
        <begin position="1"/>
        <end position="143"/>
    </location>
</feature>
<dbReference type="CDD" id="cd16344">
    <property type="entry name" value="LMWPAP"/>
    <property type="match status" value="1"/>
</dbReference>
<evidence type="ECO:0000256" key="1">
    <source>
        <dbReference type="ARBA" id="ARBA00011063"/>
    </source>
</evidence>
<evidence type="ECO:0000313" key="7">
    <source>
        <dbReference type="Proteomes" id="UP000681414"/>
    </source>
</evidence>
<dbReference type="PRINTS" id="PR00719">
    <property type="entry name" value="LMWPTPASE"/>
</dbReference>
<dbReference type="InterPro" id="IPR050438">
    <property type="entry name" value="LMW_PTPase"/>
</dbReference>
<reference evidence="6 7" key="1">
    <citation type="submission" date="2021-05" db="EMBL/GenBank/DDBJ databases">
        <title>Novel Bacillus species.</title>
        <authorList>
            <person name="Liu G."/>
        </authorList>
    </citation>
    <scope>NUCLEOTIDE SEQUENCE [LARGE SCALE GENOMIC DNA]</scope>
    <source>
        <strain evidence="7">FJAT-49780</strain>
    </source>
</reference>
<dbReference type="Proteomes" id="UP000681414">
    <property type="component" value="Unassembled WGS sequence"/>
</dbReference>
<accession>A0A942YG83</accession>
<feature type="active site" description="Proton donor" evidence="4">
    <location>
        <position position="117"/>
    </location>
</feature>
<dbReference type="PANTHER" id="PTHR11717">
    <property type="entry name" value="LOW MOLECULAR WEIGHT PROTEIN TYROSINE PHOSPHATASE"/>
    <property type="match status" value="1"/>
</dbReference>
<keyword evidence="7" id="KW-1185">Reference proteome</keyword>
<name>A0A942YG83_9BACI</name>
<sequence length="144" mass="16129">MNVLFVCTGNTCRSPMAEAIFNNIWSGKGEAKSVGMFASAGDNAAHNAIQVLKENGIDINHQSKQLTKENVKWAYLILTMTASHKNMLLNIYPEAADKIYTLKEYVNGPGYDSDVLDPYGGDINIYRSTFMELKELINRIFENE</sequence>
<dbReference type="AlphaFoldDB" id="A0A942YG83"/>
<keyword evidence="3" id="KW-0904">Protein phosphatase</keyword>
<dbReference type="EMBL" id="JAGYPG010000002">
    <property type="protein sequence ID" value="MBS4195858.1"/>
    <property type="molecule type" value="Genomic_DNA"/>
</dbReference>
<comment type="caution">
    <text evidence="6">The sequence shown here is derived from an EMBL/GenBank/DDBJ whole genome shotgun (WGS) entry which is preliminary data.</text>
</comment>
<dbReference type="RefSeq" id="WP_213125042.1">
    <property type="nucleotide sequence ID" value="NZ_JAGYPG010000002.1"/>
</dbReference>
<dbReference type="GO" id="GO:0004725">
    <property type="term" value="F:protein tyrosine phosphatase activity"/>
    <property type="evidence" value="ECO:0007669"/>
    <property type="project" value="InterPro"/>
</dbReference>
<dbReference type="Pfam" id="PF01451">
    <property type="entry name" value="LMWPc"/>
    <property type="match status" value="1"/>
</dbReference>
<evidence type="ECO:0000256" key="3">
    <source>
        <dbReference type="ARBA" id="ARBA00022912"/>
    </source>
</evidence>
<proteinExistence type="inferred from homology"/>
<feature type="active site" description="Nucleophile" evidence="4">
    <location>
        <position position="13"/>
    </location>
</feature>
<comment type="similarity">
    <text evidence="1">Belongs to the low molecular weight phosphotyrosine protein phosphatase family.</text>
</comment>